<dbReference type="SUPFAM" id="SSF52047">
    <property type="entry name" value="RNI-like"/>
    <property type="match status" value="1"/>
</dbReference>
<dbReference type="EMBL" id="JAWWNJ010000068">
    <property type="protein sequence ID" value="KAK7008299.1"/>
    <property type="molecule type" value="Genomic_DNA"/>
</dbReference>
<dbReference type="Gene3D" id="1.20.1280.50">
    <property type="match status" value="1"/>
</dbReference>
<proteinExistence type="predicted"/>
<evidence type="ECO:0000313" key="2">
    <source>
        <dbReference type="Proteomes" id="UP001362999"/>
    </source>
</evidence>
<reference evidence="1 2" key="1">
    <citation type="journal article" date="2024" name="J Genomics">
        <title>Draft genome sequencing and assembly of Favolaschia claudopus CIRM-BRFM 2984 isolated from oak limbs.</title>
        <authorList>
            <person name="Navarro D."/>
            <person name="Drula E."/>
            <person name="Chaduli D."/>
            <person name="Cazenave R."/>
            <person name="Ahrendt S."/>
            <person name="Wang J."/>
            <person name="Lipzen A."/>
            <person name="Daum C."/>
            <person name="Barry K."/>
            <person name="Grigoriev I.V."/>
            <person name="Favel A."/>
            <person name="Rosso M.N."/>
            <person name="Martin F."/>
        </authorList>
    </citation>
    <scope>NUCLEOTIDE SEQUENCE [LARGE SCALE GENOMIC DNA]</scope>
    <source>
        <strain evidence="1 2">CIRM-BRFM 2984</strain>
    </source>
</reference>
<name>A0AAW0AGW9_9AGAR</name>
<comment type="caution">
    <text evidence="1">The sequence shown here is derived from an EMBL/GenBank/DDBJ whole genome shotgun (WGS) entry which is preliminary data.</text>
</comment>
<sequence length="520" mass="59648">MVEEILILKFIINAHHSILSAVRRLPPEILGEIFLLALPDVDYIDSDVAEHIKGTPWLLSHVCRRWRAAIQGNPLLWSNIHVDTINLRRRIIHTFREDEHPLRALETQITLSDNAPLFVDFWMSRDTEGNSPEFSKFFELVLGQSNRWQQLKVCWSGRAPALHLLSCLTDQLAHLQRLVFHPYGFRYQLPPALGSLFALAPSLREALLTSNDFTDPSPPLDLPWHQLTRLRLRSSQAYTVENLPKAVNLRDCAIAPKHHPLISPSLANLPLVLPNVRRLTLCEAPENWLKLDTPLLDHLHLQSCTDIVFQIMIHLMSNLRSLKLTNIAMSDGPNSLFTVLRGVPAISHLEIYFADWNRNSASSAEQQAFILSFATAMKISNESTASNLSPMLTSLRLVFPYLYPQSDELDHSFFEMVQSRWRRRLFSTSASDAPTEYRSLRRIRFTGIRLLNSSSDDCQVPFCPAVWNRFRILRREGLDVERDLYDNEVGLDESCSKSTNISSFPYLVNPTVEFVVEFWH</sequence>
<evidence type="ECO:0008006" key="3">
    <source>
        <dbReference type="Google" id="ProtNLM"/>
    </source>
</evidence>
<accession>A0AAW0AGW9</accession>
<protein>
    <recommendedName>
        <fullName evidence="3">F-box domain-containing protein</fullName>
    </recommendedName>
</protein>
<dbReference type="Proteomes" id="UP001362999">
    <property type="component" value="Unassembled WGS sequence"/>
</dbReference>
<dbReference type="InterPro" id="IPR032675">
    <property type="entry name" value="LRR_dom_sf"/>
</dbReference>
<gene>
    <name evidence="1" type="ORF">R3P38DRAFT_2552142</name>
</gene>
<dbReference type="Gene3D" id="3.80.10.10">
    <property type="entry name" value="Ribonuclease Inhibitor"/>
    <property type="match status" value="1"/>
</dbReference>
<evidence type="ECO:0000313" key="1">
    <source>
        <dbReference type="EMBL" id="KAK7008299.1"/>
    </source>
</evidence>
<keyword evidence="2" id="KW-1185">Reference proteome</keyword>
<dbReference type="AlphaFoldDB" id="A0AAW0AGW9"/>
<organism evidence="1 2">
    <name type="scientific">Favolaschia claudopus</name>
    <dbReference type="NCBI Taxonomy" id="2862362"/>
    <lineage>
        <taxon>Eukaryota</taxon>
        <taxon>Fungi</taxon>
        <taxon>Dikarya</taxon>
        <taxon>Basidiomycota</taxon>
        <taxon>Agaricomycotina</taxon>
        <taxon>Agaricomycetes</taxon>
        <taxon>Agaricomycetidae</taxon>
        <taxon>Agaricales</taxon>
        <taxon>Marasmiineae</taxon>
        <taxon>Mycenaceae</taxon>
        <taxon>Favolaschia</taxon>
    </lineage>
</organism>